<comment type="caution">
    <text evidence="3">The sequence shown here is derived from an EMBL/GenBank/DDBJ whole genome shotgun (WGS) entry which is preliminary data.</text>
</comment>
<feature type="region of interest" description="Disordered" evidence="1">
    <location>
        <begin position="1"/>
        <end position="34"/>
    </location>
</feature>
<dbReference type="Proteomes" id="UP000753724">
    <property type="component" value="Unassembled WGS sequence"/>
</dbReference>
<keyword evidence="4" id="KW-1185">Reference proteome</keyword>
<evidence type="ECO:0000256" key="1">
    <source>
        <dbReference type="SAM" id="MobiDB-lite"/>
    </source>
</evidence>
<organism evidence="3 4">
    <name type="scientific">Novosphingobium ovatum</name>
    <dbReference type="NCBI Taxonomy" id="1908523"/>
    <lineage>
        <taxon>Bacteria</taxon>
        <taxon>Pseudomonadati</taxon>
        <taxon>Pseudomonadota</taxon>
        <taxon>Alphaproteobacteria</taxon>
        <taxon>Sphingomonadales</taxon>
        <taxon>Sphingomonadaceae</taxon>
        <taxon>Novosphingobium</taxon>
    </lineage>
</organism>
<accession>A0ABW9XAU4</accession>
<evidence type="ECO:0000313" key="4">
    <source>
        <dbReference type="Proteomes" id="UP000753724"/>
    </source>
</evidence>
<dbReference type="EMBL" id="JAAAPO010000001">
    <property type="protein sequence ID" value="NBC35660.1"/>
    <property type="molecule type" value="Genomic_DNA"/>
</dbReference>
<evidence type="ECO:0000313" key="3">
    <source>
        <dbReference type="EMBL" id="NBC35660.1"/>
    </source>
</evidence>
<reference evidence="4" key="1">
    <citation type="submission" date="2020-01" db="EMBL/GenBank/DDBJ databases">
        <title>Sphingomonas sp. strain CSW-10.</title>
        <authorList>
            <person name="Chen W.-M."/>
        </authorList>
    </citation>
    <scope>NUCLEOTIDE SEQUENCE [LARGE SCALE GENOMIC DNA]</scope>
    <source>
        <strain evidence="4">FSY-8</strain>
    </source>
</reference>
<sequence>MRAAKDRNTLPQHPNSARRDSAYEALPDVKGPDVDWPNVAATTAPPAPAPARLAQADAIRLCTPDQMADRDTVLAWDALAQRAATPNPFAESWYLLPALRLMAGEEVVHILRFDIGGDLAGVMPLVRAHRYYGRAIPHLAAWTHPNAFLGAPLVARGLERAFWAAVLNWADHHAGAGLFLHLADVPLTGPLHDALADVLAGQGRPAALVAQSERAMLQSDLSPDAYLEASLSGKKRKELRRQTARLSELGTLRVERHADATGLDAWSRDFLTLEAAGWKGAAGSALASQPATAALFTQALQGAAARGRLDRLALLLDGRPIAMLASFVTAPLAFSFKTAFDEAYARFSPGVLLQRENLQLLRRPGIAACDSCAAAGHPMIDHLWRERRPIGSLSIAIGGALRRGLFAPLSRMETGRWPTPRPFLPSPATPATRPEGGQS</sequence>
<proteinExistence type="predicted"/>
<dbReference type="Pfam" id="PF13480">
    <property type="entry name" value="Acetyltransf_6"/>
    <property type="match status" value="1"/>
</dbReference>
<feature type="region of interest" description="Disordered" evidence="1">
    <location>
        <begin position="416"/>
        <end position="439"/>
    </location>
</feature>
<dbReference type="InterPro" id="IPR038740">
    <property type="entry name" value="BioF2-like_GNAT_dom"/>
</dbReference>
<evidence type="ECO:0000259" key="2">
    <source>
        <dbReference type="Pfam" id="PF13480"/>
    </source>
</evidence>
<feature type="compositionally biased region" description="Pro residues" evidence="1">
    <location>
        <begin position="419"/>
        <end position="428"/>
    </location>
</feature>
<name>A0ABW9XAU4_9SPHN</name>
<feature type="domain" description="BioF2-like acetyltransferase" evidence="2">
    <location>
        <begin position="234"/>
        <end position="372"/>
    </location>
</feature>
<protein>
    <submittedName>
        <fullName evidence="3">GNAT family N-acetyltransferase</fullName>
    </submittedName>
</protein>
<gene>
    <name evidence="3" type="ORF">GTZ99_03720</name>
</gene>
<dbReference type="InterPro" id="IPR016181">
    <property type="entry name" value="Acyl_CoA_acyltransferase"/>
</dbReference>
<dbReference type="SUPFAM" id="SSF55729">
    <property type="entry name" value="Acyl-CoA N-acyltransferases (Nat)"/>
    <property type="match status" value="1"/>
</dbReference>